<proteinExistence type="predicted"/>
<dbReference type="AlphaFoldDB" id="A0AAJ0H6C8"/>
<feature type="region of interest" description="Disordered" evidence="1">
    <location>
        <begin position="176"/>
        <end position="197"/>
    </location>
</feature>
<dbReference type="Proteomes" id="UP001275084">
    <property type="component" value="Unassembled WGS sequence"/>
</dbReference>
<keyword evidence="3" id="KW-1185">Reference proteome</keyword>
<reference evidence="2" key="1">
    <citation type="journal article" date="2023" name="Mol. Phylogenet. Evol.">
        <title>Genome-scale phylogeny and comparative genomics of the fungal order Sordariales.</title>
        <authorList>
            <person name="Hensen N."/>
            <person name="Bonometti L."/>
            <person name="Westerberg I."/>
            <person name="Brannstrom I.O."/>
            <person name="Guillou S."/>
            <person name="Cros-Aarteil S."/>
            <person name="Calhoun S."/>
            <person name="Haridas S."/>
            <person name="Kuo A."/>
            <person name="Mondo S."/>
            <person name="Pangilinan J."/>
            <person name="Riley R."/>
            <person name="LaButti K."/>
            <person name="Andreopoulos B."/>
            <person name="Lipzen A."/>
            <person name="Chen C."/>
            <person name="Yan M."/>
            <person name="Daum C."/>
            <person name="Ng V."/>
            <person name="Clum A."/>
            <person name="Steindorff A."/>
            <person name="Ohm R.A."/>
            <person name="Martin F."/>
            <person name="Silar P."/>
            <person name="Natvig D.O."/>
            <person name="Lalanne C."/>
            <person name="Gautier V."/>
            <person name="Ament-Velasquez S.L."/>
            <person name="Kruys A."/>
            <person name="Hutchinson M.I."/>
            <person name="Powell A.J."/>
            <person name="Barry K."/>
            <person name="Miller A.N."/>
            <person name="Grigoriev I.V."/>
            <person name="Debuchy R."/>
            <person name="Gladieux P."/>
            <person name="Hiltunen Thoren M."/>
            <person name="Johannesson H."/>
        </authorList>
    </citation>
    <scope>NUCLEOTIDE SEQUENCE</scope>
    <source>
        <strain evidence="2">CBS 955.72</strain>
    </source>
</reference>
<accession>A0AAJ0H6C8</accession>
<sequence>MARLVRRQKAHQVARERGDPSYLPQENWQKGPQANQGRKGEASNGCGTMLPKLGCCAGARIGRDGQEEGKEGKGRVKGREKKISQVKPWLGHRSWTCEPRSAQYEQARRKRRRDTMWTMWMIQAAQQGLGAAQASVRRRPVQLEDHSLLRLLHYVRLASGRAGVIGGGRLDFHPRLSGQAPNLDLPTDYTPSIRSPYTNFQQQAAA</sequence>
<organism evidence="2 3">
    <name type="scientific">Lasiosphaeria hispida</name>
    <dbReference type="NCBI Taxonomy" id="260671"/>
    <lineage>
        <taxon>Eukaryota</taxon>
        <taxon>Fungi</taxon>
        <taxon>Dikarya</taxon>
        <taxon>Ascomycota</taxon>
        <taxon>Pezizomycotina</taxon>
        <taxon>Sordariomycetes</taxon>
        <taxon>Sordariomycetidae</taxon>
        <taxon>Sordariales</taxon>
        <taxon>Lasiosphaeriaceae</taxon>
        <taxon>Lasiosphaeria</taxon>
    </lineage>
</organism>
<feature type="compositionally biased region" description="Polar residues" evidence="1">
    <location>
        <begin position="24"/>
        <end position="36"/>
    </location>
</feature>
<dbReference type="EMBL" id="JAUIQD010000008">
    <property type="protein sequence ID" value="KAK3341177.1"/>
    <property type="molecule type" value="Genomic_DNA"/>
</dbReference>
<gene>
    <name evidence="2" type="ORF">B0T25DRAFT_333480</name>
</gene>
<protein>
    <submittedName>
        <fullName evidence="2">Uncharacterized protein</fullName>
    </submittedName>
</protein>
<evidence type="ECO:0000313" key="2">
    <source>
        <dbReference type="EMBL" id="KAK3341177.1"/>
    </source>
</evidence>
<feature type="region of interest" description="Disordered" evidence="1">
    <location>
        <begin position="1"/>
        <end position="45"/>
    </location>
</feature>
<name>A0AAJ0H6C8_9PEZI</name>
<feature type="compositionally biased region" description="Basic residues" evidence="1">
    <location>
        <begin position="1"/>
        <end position="12"/>
    </location>
</feature>
<evidence type="ECO:0000256" key="1">
    <source>
        <dbReference type="SAM" id="MobiDB-lite"/>
    </source>
</evidence>
<reference evidence="2" key="2">
    <citation type="submission" date="2023-06" db="EMBL/GenBank/DDBJ databases">
        <authorList>
            <consortium name="Lawrence Berkeley National Laboratory"/>
            <person name="Haridas S."/>
            <person name="Hensen N."/>
            <person name="Bonometti L."/>
            <person name="Westerberg I."/>
            <person name="Brannstrom I.O."/>
            <person name="Guillou S."/>
            <person name="Cros-Aarteil S."/>
            <person name="Calhoun S."/>
            <person name="Kuo A."/>
            <person name="Mondo S."/>
            <person name="Pangilinan J."/>
            <person name="Riley R."/>
            <person name="Labutti K."/>
            <person name="Andreopoulos B."/>
            <person name="Lipzen A."/>
            <person name="Chen C."/>
            <person name="Yanf M."/>
            <person name="Daum C."/>
            <person name="Ng V."/>
            <person name="Clum A."/>
            <person name="Steindorff A."/>
            <person name="Ohm R."/>
            <person name="Martin F."/>
            <person name="Silar P."/>
            <person name="Natvig D."/>
            <person name="Lalanne C."/>
            <person name="Gautier V."/>
            <person name="Ament-Velasquez S.L."/>
            <person name="Kruys A."/>
            <person name="Hutchinson M.I."/>
            <person name="Powell A.J."/>
            <person name="Barry K."/>
            <person name="Miller A.N."/>
            <person name="Grigoriev I.V."/>
            <person name="Debuchy R."/>
            <person name="Gladieux P."/>
            <person name="Thoren M.H."/>
            <person name="Johannesson H."/>
        </authorList>
    </citation>
    <scope>NUCLEOTIDE SEQUENCE</scope>
    <source>
        <strain evidence="2">CBS 955.72</strain>
    </source>
</reference>
<comment type="caution">
    <text evidence="2">The sequence shown here is derived from an EMBL/GenBank/DDBJ whole genome shotgun (WGS) entry which is preliminary data.</text>
</comment>
<evidence type="ECO:0000313" key="3">
    <source>
        <dbReference type="Proteomes" id="UP001275084"/>
    </source>
</evidence>